<gene>
    <name evidence="1" type="ORF">PVAND_005002</name>
</gene>
<dbReference type="OrthoDB" id="6150133at2759"/>
<dbReference type="AlphaFoldDB" id="A0A9J6BYK2"/>
<dbReference type="Proteomes" id="UP001107558">
    <property type="component" value="Chromosome 2"/>
</dbReference>
<sequence>MLNKRFFFPPLSPKNLKFTELERERLKANETKQLSKYTQSYMRNREKLKTIRTKNAEELIKQGKRWERKRYKMAEQERVNEIKARKAREKMLEDHTLYIFNPVDVDLIDLAKIKSRKFTECEIDLKNFLLSERDNRLMKQIYEDQKSEFLKAQESKKVIQKLSTPTALISQEISSFEEKQDSICQESVSEINEEKNVKKFEFFSQCNAERNINKSKNEDEDPRIEKFKNAETVAELYAFAELIVTNEARKNKLLKHIKIIKKSLKMNIALLKGAGQ</sequence>
<comment type="caution">
    <text evidence="1">The sequence shown here is derived from an EMBL/GenBank/DDBJ whole genome shotgun (WGS) entry which is preliminary data.</text>
</comment>
<evidence type="ECO:0000313" key="2">
    <source>
        <dbReference type="Proteomes" id="UP001107558"/>
    </source>
</evidence>
<organism evidence="1 2">
    <name type="scientific">Polypedilum vanderplanki</name>
    <name type="common">Sleeping chironomid midge</name>
    <dbReference type="NCBI Taxonomy" id="319348"/>
    <lineage>
        <taxon>Eukaryota</taxon>
        <taxon>Metazoa</taxon>
        <taxon>Ecdysozoa</taxon>
        <taxon>Arthropoda</taxon>
        <taxon>Hexapoda</taxon>
        <taxon>Insecta</taxon>
        <taxon>Pterygota</taxon>
        <taxon>Neoptera</taxon>
        <taxon>Endopterygota</taxon>
        <taxon>Diptera</taxon>
        <taxon>Nematocera</taxon>
        <taxon>Chironomoidea</taxon>
        <taxon>Chironomidae</taxon>
        <taxon>Chironominae</taxon>
        <taxon>Polypedilum</taxon>
        <taxon>Polypedilum</taxon>
    </lineage>
</organism>
<dbReference type="EMBL" id="JADBJN010000002">
    <property type="protein sequence ID" value="KAG5675065.1"/>
    <property type="molecule type" value="Genomic_DNA"/>
</dbReference>
<protein>
    <submittedName>
        <fullName evidence="1">Uncharacterized protein</fullName>
    </submittedName>
</protein>
<proteinExistence type="predicted"/>
<accession>A0A9J6BYK2</accession>
<evidence type="ECO:0000313" key="1">
    <source>
        <dbReference type="EMBL" id="KAG5675065.1"/>
    </source>
</evidence>
<name>A0A9J6BYK2_POLVA</name>
<keyword evidence="2" id="KW-1185">Reference proteome</keyword>
<reference evidence="1" key="1">
    <citation type="submission" date="2021-03" db="EMBL/GenBank/DDBJ databases">
        <title>Chromosome level genome of the anhydrobiotic midge Polypedilum vanderplanki.</title>
        <authorList>
            <person name="Yoshida Y."/>
            <person name="Kikawada T."/>
            <person name="Gusev O."/>
        </authorList>
    </citation>
    <scope>NUCLEOTIDE SEQUENCE</scope>
    <source>
        <strain evidence="1">NIAS01</strain>
        <tissue evidence="1">Whole body or cell culture</tissue>
    </source>
</reference>